<comment type="caution">
    <text evidence="9">The sequence shown here is derived from an EMBL/GenBank/DDBJ whole genome shotgun (WGS) entry which is preliminary data.</text>
</comment>
<evidence type="ECO:0000256" key="6">
    <source>
        <dbReference type="PIRSR" id="PIRSR005096-1"/>
    </source>
</evidence>
<dbReference type="Proteomes" id="UP000294547">
    <property type="component" value="Unassembled WGS sequence"/>
</dbReference>
<evidence type="ECO:0000256" key="4">
    <source>
        <dbReference type="ARBA" id="ARBA00023277"/>
    </source>
</evidence>
<evidence type="ECO:0000313" key="9">
    <source>
        <dbReference type="EMBL" id="TDP84258.1"/>
    </source>
</evidence>
<dbReference type="PANTHER" id="PTHR10091:SF49">
    <property type="entry name" value="ALDOSE 1-EPIMERASE"/>
    <property type="match status" value="1"/>
</dbReference>
<dbReference type="RefSeq" id="WP_126540253.1">
    <property type="nucleotide sequence ID" value="NZ_BSPM01000002.1"/>
</dbReference>
<dbReference type="InterPro" id="IPR047215">
    <property type="entry name" value="Galactose_mutarotase-like"/>
</dbReference>
<reference evidence="9 10" key="1">
    <citation type="submission" date="2019-03" db="EMBL/GenBank/DDBJ databases">
        <title>Genomic Encyclopedia of Type Strains, Phase IV (KMG-IV): sequencing the most valuable type-strain genomes for metagenomic binning, comparative biology and taxonomic classification.</title>
        <authorList>
            <person name="Goeker M."/>
        </authorList>
    </citation>
    <scope>NUCLEOTIDE SEQUENCE [LARGE SCALE GENOMIC DNA]</scope>
    <source>
        <strain evidence="9 10">DSM 102969</strain>
    </source>
</reference>
<feature type="binding site" evidence="7">
    <location>
        <position position="237"/>
    </location>
    <ligand>
        <name>beta-D-galactose</name>
        <dbReference type="ChEBI" id="CHEBI:27667"/>
    </ligand>
</feature>
<proteinExistence type="inferred from homology"/>
<dbReference type="Pfam" id="PF01263">
    <property type="entry name" value="Aldose_epim"/>
    <property type="match status" value="1"/>
</dbReference>
<accession>A0A4V3CVY7</accession>
<feature type="active site" description="Proton donor" evidence="6">
    <location>
        <position position="173"/>
    </location>
</feature>
<dbReference type="InterPro" id="IPR011013">
    <property type="entry name" value="Gal_mutarotase_sf_dom"/>
</dbReference>
<dbReference type="InterPro" id="IPR008183">
    <property type="entry name" value="Aldose_1/G6P_1-epimerase"/>
</dbReference>
<dbReference type="GO" id="GO:0004034">
    <property type="term" value="F:aldose 1-epimerase activity"/>
    <property type="evidence" value="ECO:0007669"/>
    <property type="project" value="UniProtKB-EC"/>
</dbReference>
<dbReference type="EC" id="5.1.3.3" evidence="5"/>
<dbReference type="OrthoDB" id="9779408at2"/>
<keyword evidence="3 5" id="KW-0413">Isomerase</keyword>
<protein>
    <recommendedName>
        <fullName evidence="5">Aldose 1-epimerase</fullName>
        <ecNumber evidence="5">5.1.3.3</ecNumber>
    </recommendedName>
</protein>
<dbReference type="Gene3D" id="2.70.98.10">
    <property type="match status" value="1"/>
</dbReference>
<evidence type="ECO:0000256" key="3">
    <source>
        <dbReference type="ARBA" id="ARBA00023235"/>
    </source>
</evidence>
<comment type="pathway">
    <text evidence="1 5">Carbohydrate metabolism; hexose metabolism.</text>
</comment>
<organism evidence="9 10">
    <name type="scientific">Oharaeibacter diazotrophicus</name>
    <dbReference type="NCBI Taxonomy" id="1920512"/>
    <lineage>
        <taxon>Bacteria</taxon>
        <taxon>Pseudomonadati</taxon>
        <taxon>Pseudomonadota</taxon>
        <taxon>Alphaproteobacteria</taxon>
        <taxon>Hyphomicrobiales</taxon>
        <taxon>Pleomorphomonadaceae</taxon>
        <taxon>Oharaeibacter</taxon>
    </lineage>
</organism>
<keyword evidence="10" id="KW-1185">Reference proteome</keyword>
<dbReference type="CDD" id="cd09019">
    <property type="entry name" value="galactose_mutarotase_like"/>
    <property type="match status" value="1"/>
</dbReference>
<dbReference type="PANTHER" id="PTHR10091">
    <property type="entry name" value="ALDOSE-1-EPIMERASE"/>
    <property type="match status" value="1"/>
</dbReference>
<evidence type="ECO:0000256" key="2">
    <source>
        <dbReference type="ARBA" id="ARBA00006206"/>
    </source>
</evidence>
<gene>
    <name evidence="9" type="ORF">EDD54_2864</name>
</gene>
<evidence type="ECO:0000256" key="8">
    <source>
        <dbReference type="PIRSR" id="PIRSR005096-3"/>
    </source>
</evidence>
<evidence type="ECO:0000256" key="5">
    <source>
        <dbReference type="PIRNR" id="PIRNR005096"/>
    </source>
</evidence>
<feature type="binding site" evidence="8">
    <location>
        <begin position="173"/>
        <end position="175"/>
    </location>
    <ligand>
        <name>beta-D-galactose</name>
        <dbReference type="ChEBI" id="CHEBI:27667"/>
    </ligand>
</feature>
<dbReference type="UniPathway" id="UPA00242"/>
<comment type="similarity">
    <text evidence="2 5">Belongs to the aldose epimerase family.</text>
</comment>
<dbReference type="NCBIfam" id="NF008277">
    <property type="entry name" value="PRK11055.1"/>
    <property type="match status" value="1"/>
</dbReference>
<feature type="binding site" evidence="8">
    <location>
        <begin position="76"/>
        <end position="77"/>
    </location>
    <ligand>
        <name>beta-D-galactose</name>
        <dbReference type="ChEBI" id="CHEBI:27667"/>
    </ligand>
</feature>
<dbReference type="InterPro" id="IPR014718">
    <property type="entry name" value="GH-type_carb-bd"/>
</dbReference>
<comment type="catalytic activity">
    <reaction evidence="5">
        <text>alpha-D-glucose = beta-D-glucose</text>
        <dbReference type="Rhea" id="RHEA:10264"/>
        <dbReference type="ChEBI" id="CHEBI:15903"/>
        <dbReference type="ChEBI" id="CHEBI:17925"/>
        <dbReference type="EC" id="5.1.3.3"/>
    </reaction>
</comment>
<feature type="active site" description="Proton acceptor" evidence="6">
    <location>
        <position position="303"/>
    </location>
</feature>
<name>A0A4V3CVY7_9HYPH</name>
<dbReference type="PIRSF" id="PIRSF005096">
    <property type="entry name" value="GALM"/>
    <property type="match status" value="1"/>
</dbReference>
<dbReference type="AlphaFoldDB" id="A0A4V3CVY7"/>
<evidence type="ECO:0000256" key="7">
    <source>
        <dbReference type="PIRSR" id="PIRSR005096-2"/>
    </source>
</evidence>
<dbReference type="GO" id="GO:0030246">
    <property type="term" value="F:carbohydrate binding"/>
    <property type="evidence" value="ECO:0007669"/>
    <property type="project" value="InterPro"/>
</dbReference>
<dbReference type="InterPro" id="IPR015443">
    <property type="entry name" value="Aldose_1-epimerase"/>
</dbReference>
<evidence type="ECO:0000313" key="10">
    <source>
        <dbReference type="Proteomes" id="UP000294547"/>
    </source>
</evidence>
<keyword evidence="4 5" id="KW-0119">Carbohydrate metabolism</keyword>
<dbReference type="GO" id="GO:0006006">
    <property type="term" value="P:glucose metabolic process"/>
    <property type="evidence" value="ECO:0007669"/>
    <property type="project" value="TreeGrafter"/>
</dbReference>
<dbReference type="EMBL" id="SNXY01000008">
    <property type="protein sequence ID" value="TDP84258.1"/>
    <property type="molecule type" value="Genomic_DNA"/>
</dbReference>
<dbReference type="SUPFAM" id="SSF74650">
    <property type="entry name" value="Galactose mutarotase-like"/>
    <property type="match status" value="1"/>
</dbReference>
<sequence length="339" mass="35310">MAVAGTGVVHDGREIETVALAGGGLSATVLTLGATLADLVVETAQGPRRLLLGFDRVERFVTQAAYLGAIAGRCANRIRAGRCTIDGRAVALSINDGPNHLHGGTIGFGKRVWRIADATADAVELSLVSPDGEEGYPGRVEARCRYTLGGDGTLTIALAATTDAPTLVNLAAHGYFALDDGPTVLDHRLVVAADRYTPAGDDLLPTGEILPVAGTRFDFRAERAVRNGPDGAHVPYDTNLVLADAPSATPRFAARLSSPASGVALELSTTEPGLQVYDGGFLPVPEPLAGGRPGVRFGGICLEPQRFPDAVNHPNFAGALLRPGETCRQTTVYRINTDG</sequence>
<evidence type="ECO:0000256" key="1">
    <source>
        <dbReference type="ARBA" id="ARBA00005028"/>
    </source>
</evidence>
<dbReference type="GO" id="GO:0033499">
    <property type="term" value="P:galactose catabolic process via UDP-galactose, Leloir pathway"/>
    <property type="evidence" value="ECO:0007669"/>
    <property type="project" value="TreeGrafter"/>
</dbReference>